<dbReference type="PRINTS" id="PR00371">
    <property type="entry name" value="FPNCR"/>
</dbReference>
<dbReference type="InterPro" id="IPR001709">
    <property type="entry name" value="Flavoprot_Pyr_Nucl_cyt_Rdtase"/>
</dbReference>
<dbReference type="InterPro" id="IPR039261">
    <property type="entry name" value="FNR_nucleotide-bd"/>
</dbReference>
<evidence type="ECO:0000313" key="6">
    <source>
        <dbReference type="Proteomes" id="UP001320168"/>
    </source>
</evidence>
<dbReference type="InterPro" id="IPR001041">
    <property type="entry name" value="2Fe-2S_ferredoxin-type"/>
</dbReference>
<protein>
    <submittedName>
        <fullName evidence="5">2Fe-2S iron-sulfur cluster binding domain-containing protein</fullName>
    </submittedName>
</protein>
<dbReference type="SUPFAM" id="SSF54292">
    <property type="entry name" value="2Fe-2S ferredoxin-like"/>
    <property type="match status" value="1"/>
</dbReference>
<comment type="cofactor">
    <cofactor evidence="1">
        <name>[2Fe-2S] cluster</name>
        <dbReference type="ChEBI" id="CHEBI:190135"/>
    </cofactor>
</comment>
<organism evidence="5 6">
    <name type="scientific">Billgrantia ethanolica</name>
    <dbReference type="NCBI Taxonomy" id="2733486"/>
    <lineage>
        <taxon>Bacteria</taxon>
        <taxon>Pseudomonadati</taxon>
        <taxon>Pseudomonadota</taxon>
        <taxon>Gammaproteobacteria</taxon>
        <taxon>Oceanospirillales</taxon>
        <taxon>Halomonadaceae</taxon>
        <taxon>Billgrantia</taxon>
    </lineage>
</organism>
<evidence type="ECO:0000259" key="3">
    <source>
        <dbReference type="PROSITE" id="PS51085"/>
    </source>
</evidence>
<feature type="domain" description="2Fe-2S ferredoxin-type" evidence="3">
    <location>
        <begin position="3"/>
        <end position="100"/>
    </location>
</feature>
<dbReference type="EMBL" id="JABFTX010000003">
    <property type="protein sequence ID" value="MCE8003923.1"/>
    <property type="molecule type" value="Genomic_DNA"/>
</dbReference>
<keyword evidence="6" id="KW-1185">Reference proteome</keyword>
<evidence type="ECO:0000256" key="2">
    <source>
        <dbReference type="SAM" id="MobiDB-lite"/>
    </source>
</evidence>
<dbReference type="SUPFAM" id="SSF63380">
    <property type="entry name" value="Riboflavin synthase domain-like"/>
    <property type="match status" value="1"/>
</dbReference>
<dbReference type="InterPro" id="IPR017938">
    <property type="entry name" value="Riboflavin_synthase-like_b-brl"/>
</dbReference>
<dbReference type="SUPFAM" id="SSF52343">
    <property type="entry name" value="Ferredoxin reductase-like, C-terminal NADP-linked domain"/>
    <property type="match status" value="1"/>
</dbReference>
<dbReference type="PROSITE" id="PS00197">
    <property type="entry name" value="2FE2S_FER_1"/>
    <property type="match status" value="1"/>
</dbReference>
<dbReference type="InterPro" id="IPR050415">
    <property type="entry name" value="MRET"/>
</dbReference>
<dbReference type="PANTHER" id="PTHR47354:SF5">
    <property type="entry name" value="PROTEIN RFBI"/>
    <property type="match status" value="1"/>
</dbReference>
<evidence type="ECO:0000259" key="4">
    <source>
        <dbReference type="PROSITE" id="PS51384"/>
    </source>
</evidence>
<dbReference type="Pfam" id="PF00111">
    <property type="entry name" value="Fer2"/>
    <property type="match status" value="1"/>
</dbReference>
<evidence type="ECO:0000313" key="5">
    <source>
        <dbReference type="EMBL" id="MCE8003923.1"/>
    </source>
</evidence>
<dbReference type="Gene3D" id="3.40.50.80">
    <property type="entry name" value="Nucleotide-binding domain of ferredoxin-NADP reductase (FNR) module"/>
    <property type="match status" value="1"/>
</dbReference>
<dbReference type="CDD" id="cd00207">
    <property type="entry name" value="fer2"/>
    <property type="match status" value="1"/>
</dbReference>
<dbReference type="Proteomes" id="UP001320168">
    <property type="component" value="Unassembled WGS sequence"/>
</dbReference>
<accession>A0ABS9A6G7</accession>
<evidence type="ECO:0000256" key="1">
    <source>
        <dbReference type="ARBA" id="ARBA00034078"/>
    </source>
</evidence>
<dbReference type="InterPro" id="IPR036010">
    <property type="entry name" value="2Fe-2S_ferredoxin-like_sf"/>
</dbReference>
<dbReference type="InterPro" id="IPR012675">
    <property type="entry name" value="Beta-grasp_dom_sf"/>
</dbReference>
<proteinExistence type="predicted"/>
<dbReference type="CDD" id="cd06189">
    <property type="entry name" value="flavin_oxioreductase"/>
    <property type="match status" value="1"/>
</dbReference>
<dbReference type="RefSeq" id="WP_234270579.1">
    <property type="nucleotide sequence ID" value="NZ_JABFTX010000003.1"/>
</dbReference>
<dbReference type="InterPro" id="IPR006058">
    <property type="entry name" value="2Fe2S_fd_BS"/>
</dbReference>
<dbReference type="PANTHER" id="PTHR47354">
    <property type="entry name" value="NADH OXIDOREDUCTASE HCR"/>
    <property type="match status" value="1"/>
</dbReference>
<dbReference type="Pfam" id="PF00175">
    <property type="entry name" value="NAD_binding_1"/>
    <property type="match status" value="1"/>
</dbReference>
<dbReference type="Gene3D" id="3.10.20.30">
    <property type="match status" value="1"/>
</dbReference>
<name>A0ABS9A6G7_9GAMM</name>
<feature type="domain" description="FAD-binding FR-type" evidence="4">
    <location>
        <begin position="106"/>
        <end position="205"/>
    </location>
</feature>
<dbReference type="PRINTS" id="PR00410">
    <property type="entry name" value="PHEHYDRXLASE"/>
</dbReference>
<dbReference type="Pfam" id="PF00970">
    <property type="entry name" value="FAD_binding_6"/>
    <property type="match status" value="1"/>
</dbReference>
<dbReference type="InterPro" id="IPR008333">
    <property type="entry name" value="Cbr1-like_FAD-bd_dom"/>
</dbReference>
<comment type="caution">
    <text evidence="5">The sequence shown here is derived from an EMBL/GenBank/DDBJ whole genome shotgun (WGS) entry which is preliminary data.</text>
</comment>
<feature type="compositionally biased region" description="Polar residues" evidence="2">
    <location>
        <begin position="1"/>
        <end position="18"/>
    </location>
</feature>
<dbReference type="InterPro" id="IPR001433">
    <property type="entry name" value="OxRdtase_FAD/NAD-bd"/>
</dbReference>
<dbReference type="InterPro" id="IPR017927">
    <property type="entry name" value="FAD-bd_FR_type"/>
</dbReference>
<feature type="region of interest" description="Disordered" evidence="2">
    <location>
        <begin position="1"/>
        <end position="24"/>
    </location>
</feature>
<dbReference type="PROSITE" id="PS51384">
    <property type="entry name" value="FAD_FR"/>
    <property type="match status" value="1"/>
</dbReference>
<dbReference type="Gene3D" id="2.40.30.10">
    <property type="entry name" value="Translation factors"/>
    <property type="match status" value="1"/>
</dbReference>
<dbReference type="PROSITE" id="PS51085">
    <property type="entry name" value="2FE2S_FER_2"/>
    <property type="match status" value="1"/>
</dbReference>
<sequence length="346" mass="38044">MSYRITLSNTSANTSADTPESFEAQPGEPLLEAAERAGFPLAHDCRFGGCGACRVKLIEGSVEYDEFPFGLTEEEAEAGYALACQACAQSDLTISAKLLPAGHIPADFHVATIERLEKLSHDVTHLVLRIPSASEVVFHPGQYLNVMLDDGSPRSFSMASPHRGELFDFHIRRVPGGHFTGRLETHYQAGDTLDVELPLGNFRHDAESPRDLLMVGGGTGLAPLKSIIESLLDEPSRPSITLYWGVRRAEDLYLDEQLNDWARTLPDFRYVPVLSDPDPEWGGRRGFVHEAVCQDFDNLSSFDAYLCGPPPMIAAAKTSFAQRGLDVERIYADSFNFTHELEGSVA</sequence>
<gene>
    <name evidence="5" type="ORF">HOP53_13835</name>
</gene>
<reference evidence="5 6" key="1">
    <citation type="journal article" date="2021" name="Front. Microbiol.">
        <title>Aerobic Denitrification and Heterotrophic Sulfur Oxidation in the Genus Halomonas Revealed by Six Novel Species Characterizations and Genome-Based Analysis.</title>
        <authorList>
            <person name="Wang L."/>
            <person name="Shao Z."/>
        </authorList>
    </citation>
    <scope>NUCLEOTIDE SEQUENCE [LARGE SCALE GENOMIC DNA]</scope>
    <source>
        <strain evidence="5 6">MCCC 1A11081</strain>
    </source>
</reference>